<dbReference type="EMBL" id="JBEZNA010000155">
    <property type="protein sequence ID" value="MEU9581758.1"/>
    <property type="molecule type" value="Genomic_DNA"/>
</dbReference>
<reference evidence="1 2" key="1">
    <citation type="submission" date="2024-06" db="EMBL/GenBank/DDBJ databases">
        <title>The Natural Products Discovery Center: Release of the First 8490 Sequenced Strains for Exploring Actinobacteria Biosynthetic Diversity.</title>
        <authorList>
            <person name="Kalkreuter E."/>
            <person name="Kautsar S.A."/>
            <person name="Yang D."/>
            <person name="Bader C.D."/>
            <person name="Teijaro C.N."/>
            <person name="Fluegel L."/>
            <person name="Davis C.M."/>
            <person name="Simpson J.R."/>
            <person name="Lauterbach L."/>
            <person name="Steele A.D."/>
            <person name="Gui C."/>
            <person name="Meng S."/>
            <person name="Li G."/>
            <person name="Viehrig K."/>
            <person name="Ye F."/>
            <person name="Su P."/>
            <person name="Kiefer A.F."/>
            <person name="Nichols A."/>
            <person name="Cepeda A.J."/>
            <person name="Yan W."/>
            <person name="Fan B."/>
            <person name="Jiang Y."/>
            <person name="Adhikari A."/>
            <person name="Zheng C.-J."/>
            <person name="Schuster L."/>
            <person name="Cowan T.M."/>
            <person name="Smanski M.J."/>
            <person name="Chevrette M.G."/>
            <person name="De Carvalho L.P.S."/>
            <person name="Shen B."/>
        </authorList>
    </citation>
    <scope>NUCLEOTIDE SEQUENCE [LARGE SCALE GENOMIC DNA]</scope>
    <source>
        <strain evidence="1 2">NPDC048117</strain>
    </source>
</reference>
<name>A0ABV3EZW8_9ACTN</name>
<proteinExistence type="predicted"/>
<dbReference type="RefSeq" id="WP_166022922.1">
    <property type="nucleotide sequence ID" value="NZ_JBEZNA010000155.1"/>
</dbReference>
<gene>
    <name evidence="1" type="ORF">AB0D95_31605</name>
</gene>
<organism evidence="1 2">
    <name type="scientific">Streptomyces chilikensis</name>
    <dbReference type="NCBI Taxonomy" id="1194079"/>
    <lineage>
        <taxon>Bacteria</taxon>
        <taxon>Bacillati</taxon>
        <taxon>Actinomycetota</taxon>
        <taxon>Actinomycetes</taxon>
        <taxon>Kitasatosporales</taxon>
        <taxon>Streptomycetaceae</taxon>
        <taxon>Streptomyces</taxon>
    </lineage>
</organism>
<accession>A0ABV3EZW8</accession>
<dbReference type="Proteomes" id="UP001551584">
    <property type="component" value="Unassembled WGS sequence"/>
</dbReference>
<sequence>MSQCIYRPDGSCEPLRELPWQEADGRPAYTTYGNGMVNALADTHEETLLATAREDAVRARELVRDPAVSPAELLFAVRTLVHAVRSATRVADLRGHRIDDLLHEAAFRLHRSGAARGGG</sequence>
<evidence type="ECO:0000313" key="2">
    <source>
        <dbReference type="Proteomes" id="UP001551584"/>
    </source>
</evidence>
<comment type="caution">
    <text evidence="1">The sequence shown here is derived from an EMBL/GenBank/DDBJ whole genome shotgun (WGS) entry which is preliminary data.</text>
</comment>
<keyword evidence="2" id="KW-1185">Reference proteome</keyword>
<protein>
    <submittedName>
        <fullName evidence="1">Uncharacterized protein</fullName>
    </submittedName>
</protein>
<evidence type="ECO:0000313" key="1">
    <source>
        <dbReference type="EMBL" id="MEU9581758.1"/>
    </source>
</evidence>